<dbReference type="InterPro" id="IPR008928">
    <property type="entry name" value="6-hairpin_glycosidase_sf"/>
</dbReference>
<dbReference type="InterPro" id="IPR054363">
    <property type="entry name" value="GH95_cat"/>
</dbReference>
<dbReference type="GO" id="GO:0016787">
    <property type="term" value="F:hydrolase activity"/>
    <property type="evidence" value="ECO:0007669"/>
    <property type="project" value="UniProtKB-KW"/>
</dbReference>
<dbReference type="Pfam" id="PF21307">
    <property type="entry name" value="Glyco_hydro_95_C"/>
    <property type="match status" value="1"/>
</dbReference>
<reference evidence="5" key="1">
    <citation type="journal article" date="2019" name="Int. J. Syst. Evol. Microbiol.">
        <title>The Global Catalogue of Microorganisms (GCM) 10K type strain sequencing project: providing services to taxonomists for standard genome sequencing and annotation.</title>
        <authorList>
            <consortium name="The Broad Institute Genomics Platform"/>
            <consortium name="The Broad Institute Genome Sequencing Center for Infectious Disease"/>
            <person name="Wu L."/>
            <person name="Ma J."/>
        </authorList>
    </citation>
    <scope>NUCLEOTIDE SEQUENCE [LARGE SCALE GENOMIC DNA]</scope>
    <source>
        <strain evidence="5">CCM 8689</strain>
    </source>
</reference>
<protein>
    <submittedName>
        <fullName evidence="4">Glycoside hydrolase N-terminal domain-containing protein</fullName>
    </submittedName>
</protein>
<evidence type="ECO:0000313" key="4">
    <source>
        <dbReference type="EMBL" id="MFC4195585.1"/>
    </source>
</evidence>
<dbReference type="Gene3D" id="1.50.10.10">
    <property type="match status" value="1"/>
</dbReference>
<evidence type="ECO:0000259" key="1">
    <source>
        <dbReference type="Pfam" id="PF14498"/>
    </source>
</evidence>
<feature type="domain" description="Alpha fucosidase A-like C-terminal" evidence="2">
    <location>
        <begin position="711"/>
        <end position="810"/>
    </location>
</feature>
<keyword evidence="4" id="KW-0378">Hydrolase</keyword>
<dbReference type="InterPro" id="IPR012341">
    <property type="entry name" value="6hp_glycosidase-like_sf"/>
</dbReference>
<evidence type="ECO:0000313" key="5">
    <source>
        <dbReference type="Proteomes" id="UP001595792"/>
    </source>
</evidence>
<feature type="domain" description="Glycosyl hydrolase family 95 catalytic" evidence="3">
    <location>
        <begin position="302"/>
        <end position="709"/>
    </location>
</feature>
<name>A0ABV8NF42_9SPHI</name>
<comment type="caution">
    <text evidence="4">The sequence shown here is derived from an EMBL/GenBank/DDBJ whole genome shotgun (WGS) entry which is preliminary data.</text>
</comment>
<dbReference type="Pfam" id="PF14498">
    <property type="entry name" value="Glyco_hyd_65N_2"/>
    <property type="match status" value="1"/>
</dbReference>
<dbReference type="PIRSF" id="PIRSF007663">
    <property type="entry name" value="UCP007663"/>
    <property type="match status" value="1"/>
</dbReference>
<organism evidence="4 5">
    <name type="scientific">Pedobacter jamesrossensis</name>
    <dbReference type="NCBI Taxonomy" id="1908238"/>
    <lineage>
        <taxon>Bacteria</taxon>
        <taxon>Pseudomonadati</taxon>
        <taxon>Bacteroidota</taxon>
        <taxon>Sphingobacteriia</taxon>
        <taxon>Sphingobacteriales</taxon>
        <taxon>Sphingobacteriaceae</taxon>
        <taxon>Pedobacter</taxon>
    </lineage>
</organism>
<evidence type="ECO:0000259" key="3">
    <source>
        <dbReference type="Pfam" id="PF22124"/>
    </source>
</evidence>
<sequence>MRKLHFFTLLCLHSISTLWAQKTDTHVKFNHPASSFEESLPLGNGRLGALVYGNTKRERIALNEITLWSGGVQEANRQDAHLYLKPIQNLLLEGKNKEAQSLLQKNFVSKDDGSHNGNAANALYGCYQTVGDLFIQWKDTLSKVSKYSRTLDLERAVVETSFTKTGVSYTEKVYTDFKNDVTRIKFFASKNASLNFKISLFRKEHTVISISGNSILMKGQLPAGKDMGMKFITIVKPKLKGGILKIEGNQLIVENATECDLILNTETNYNPVSADLTSADIVAICKDKINKAFIKSEIVCFNAHKLEYQSFFNRCRLNFYAENKIENLSTSKRLALYYAGRSDPNLPALYFNFGRYLLISSSRPGLLPANLQGLWATEYQTPWNGDYHLNINLQMNYWPAEVTNLSALTQPLFQFTNNLVPNGAKTAKAYYNAEGWVAHVISNPWLYTSPGEGAEWGSTLTGGAWLSTHIWEHYLYTKDINFLIKYYPILKGASLFLKSVLVKEAKNNWLVISPSNSPENTYITDDGFKGQTAMGPTMDMQICRSIFNATVEASKILETDLELRKILTDIIPKLAPNQIGQNGDINEWLEDWVDAEPKHRHVSHLFGLYPYDEITPWDNHKLSEAAKETLNQRGDGGTGWSKAWKINFWARLADGNHALRLFKELLKPVNGTGINMQNGGGTYPNLFCAHPPFQIDGNFGGTSGIAEMLIQSHGKNNVIRLLPALPDDKDWQNGSLNGVCARGGFEIDMSWKDGAINRAVVTNKKISGDCYVYLPQNLNIADSNNKIIIPASNVKRVVKFFAKKNEKFLITNSI</sequence>
<feature type="domain" description="Glycosyl hydrolase family 95 N-terminal" evidence="1">
    <location>
        <begin position="29"/>
        <end position="270"/>
    </location>
</feature>
<proteinExistence type="predicted"/>
<gene>
    <name evidence="4" type="ORF">ACFOUY_02595</name>
</gene>
<dbReference type="RefSeq" id="WP_378958886.1">
    <property type="nucleotide sequence ID" value="NZ_JBHRXC010000016.1"/>
</dbReference>
<accession>A0ABV8NF42</accession>
<evidence type="ECO:0000259" key="2">
    <source>
        <dbReference type="Pfam" id="PF21307"/>
    </source>
</evidence>
<dbReference type="PANTHER" id="PTHR31084">
    <property type="entry name" value="ALPHA-L-FUCOSIDASE 2"/>
    <property type="match status" value="1"/>
</dbReference>
<dbReference type="InterPro" id="IPR016518">
    <property type="entry name" value="Alpha-L-fucosidase"/>
</dbReference>
<keyword evidence="5" id="KW-1185">Reference proteome</keyword>
<dbReference type="PANTHER" id="PTHR31084:SF0">
    <property type="entry name" value="ALPHA-L-FUCOSIDASE 2"/>
    <property type="match status" value="1"/>
</dbReference>
<dbReference type="SUPFAM" id="SSF48208">
    <property type="entry name" value="Six-hairpin glycosidases"/>
    <property type="match status" value="1"/>
</dbReference>
<dbReference type="Pfam" id="PF22124">
    <property type="entry name" value="Glyco_hydro_95_cat"/>
    <property type="match status" value="1"/>
</dbReference>
<dbReference type="InterPro" id="IPR027414">
    <property type="entry name" value="GH95_N_dom"/>
</dbReference>
<dbReference type="InterPro" id="IPR049053">
    <property type="entry name" value="AFCA-like_C"/>
</dbReference>
<dbReference type="EMBL" id="JBHSBY010000016">
    <property type="protein sequence ID" value="MFC4195585.1"/>
    <property type="molecule type" value="Genomic_DNA"/>
</dbReference>
<dbReference type="Proteomes" id="UP001595792">
    <property type="component" value="Unassembled WGS sequence"/>
</dbReference>